<accession>A0AAD7SR76</accession>
<feature type="compositionally biased region" description="Basic and acidic residues" evidence="1">
    <location>
        <begin position="389"/>
        <end position="412"/>
    </location>
</feature>
<feature type="compositionally biased region" description="Low complexity" evidence="1">
    <location>
        <begin position="33"/>
        <end position="49"/>
    </location>
</feature>
<reference evidence="2" key="1">
    <citation type="journal article" date="2023" name="Science">
        <title>Genome structures resolve the early diversification of teleost fishes.</title>
        <authorList>
            <person name="Parey E."/>
            <person name="Louis A."/>
            <person name="Montfort J."/>
            <person name="Bouchez O."/>
            <person name="Roques C."/>
            <person name="Iampietro C."/>
            <person name="Lluch J."/>
            <person name="Castinel A."/>
            <person name="Donnadieu C."/>
            <person name="Desvignes T."/>
            <person name="Floi Bucao C."/>
            <person name="Jouanno E."/>
            <person name="Wen M."/>
            <person name="Mejri S."/>
            <person name="Dirks R."/>
            <person name="Jansen H."/>
            <person name="Henkel C."/>
            <person name="Chen W.J."/>
            <person name="Zahm M."/>
            <person name="Cabau C."/>
            <person name="Klopp C."/>
            <person name="Thompson A.W."/>
            <person name="Robinson-Rechavi M."/>
            <person name="Braasch I."/>
            <person name="Lecointre G."/>
            <person name="Bobe J."/>
            <person name="Postlethwait J.H."/>
            <person name="Berthelot C."/>
            <person name="Roest Crollius H."/>
            <person name="Guiguen Y."/>
        </authorList>
    </citation>
    <scope>NUCLEOTIDE SEQUENCE</scope>
    <source>
        <strain evidence="2">NC1722</strain>
    </source>
</reference>
<dbReference type="PANTHER" id="PTHR22928:SF3">
    <property type="entry name" value="TELOMERE-ASSOCIATED PROTEIN RIF1"/>
    <property type="match status" value="1"/>
</dbReference>
<feature type="region of interest" description="Disordered" evidence="1">
    <location>
        <begin position="1"/>
        <end position="112"/>
    </location>
</feature>
<dbReference type="PANTHER" id="PTHR22928">
    <property type="entry name" value="TELOMERE-ASSOCIATED PROTEIN RIF1"/>
    <property type="match status" value="1"/>
</dbReference>
<dbReference type="GO" id="GO:0140445">
    <property type="term" value="C:chromosome, telomeric repeat region"/>
    <property type="evidence" value="ECO:0007669"/>
    <property type="project" value="TreeGrafter"/>
</dbReference>
<proteinExistence type="predicted"/>
<keyword evidence="3" id="KW-1185">Reference proteome</keyword>
<feature type="compositionally biased region" description="Polar residues" evidence="1">
    <location>
        <begin position="253"/>
        <end position="272"/>
    </location>
</feature>
<dbReference type="GO" id="GO:0005634">
    <property type="term" value="C:nucleus"/>
    <property type="evidence" value="ECO:0007669"/>
    <property type="project" value="TreeGrafter"/>
</dbReference>
<gene>
    <name evidence="2" type="ORF">AAFF_G00287990</name>
</gene>
<name>A0AAD7SR76_9TELE</name>
<feature type="compositionally biased region" description="Polar residues" evidence="1">
    <location>
        <begin position="50"/>
        <end position="60"/>
    </location>
</feature>
<dbReference type="Proteomes" id="UP001221898">
    <property type="component" value="Unassembled WGS sequence"/>
</dbReference>
<dbReference type="AlphaFoldDB" id="A0AAD7SR76"/>
<evidence type="ECO:0000313" key="2">
    <source>
        <dbReference type="EMBL" id="KAJ8407123.1"/>
    </source>
</evidence>
<feature type="region of interest" description="Disordered" evidence="1">
    <location>
        <begin position="389"/>
        <end position="431"/>
    </location>
</feature>
<evidence type="ECO:0000313" key="3">
    <source>
        <dbReference type="Proteomes" id="UP001221898"/>
    </source>
</evidence>
<protein>
    <submittedName>
        <fullName evidence="2">Uncharacterized protein</fullName>
    </submittedName>
</protein>
<dbReference type="EMBL" id="JAINUG010000040">
    <property type="protein sequence ID" value="KAJ8407123.1"/>
    <property type="molecule type" value="Genomic_DNA"/>
</dbReference>
<organism evidence="2 3">
    <name type="scientific">Aldrovandia affinis</name>
    <dbReference type="NCBI Taxonomy" id="143900"/>
    <lineage>
        <taxon>Eukaryota</taxon>
        <taxon>Metazoa</taxon>
        <taxon>Chordata</taxon>
        <taxon>Craniata</taxon>
        <taxon>Vertebrata</taxon>
        <taxon>Euteleostomi</taxon>
        <taxon>Actinopterygii</taxon>
        <taxon>Neopterygii</taxon>
        <taxon>Teleostei</taxon>
        <taxon>Notacanthiformes</taxon>
        <taxon>Halosauridae</taxon>
        <taxon>Aldrovandia</taxon>
    </lineage>
</organism>
<feature type="compositionally biased region" description="Low complexity" evidence="1">
    <location>
        <begin position="135"/>
        <end position="149"/>
    </location>
</feature>
<dbReference type="GO" id="GO:0000723">
    <property type="term" value="P:telomere maintenance"/>
    <property type="evidence" value="ECO:0007669"/>
    <property type="project" value="TreeGrafter"/>
</dbReference>
<dbReference type="CDD" id="cd14267">
    <property type="entry name" value="Rif1_CTD_C-II_like"/>
    <property type="match status" value="1"/>
</dbReference>
<evidence type="ECO:0000256" key="1">
    <source>
        <dbReference type="SAM" id="MobiDB-lite"/>
    </source>
</evidence>
<comment type="caution">
    <text evidence="2">The sequence shown here is derived from an EMBL/GenBank/DDBJ whole genome shotgun (WGS) entry which is preliminary data.</text>
</comment>
<sequence>MNDDDVFLEGSVPSTPTVPECTPAATPSETRNETLSTTTEETWVTCGSTDQSGMEITGGQTDDAEEAQPESAAVPEDDSDSAQEQKSEEEVFDVQEEQGANRDEDLAFVPEQTTVKEVAVEEEMEMEKLEDAQIDDVPATAANATADPALPEEPPVPQQVTAESLCLDSPPKQKHLDTILGELEVGQSPNSGKTRGVWSPSASPSTSILKKGQKRPLEVESLSPAQKSRRVSFANPIHHQELADDIDRRSPVIRSSASGSPRSKNISSVPSQQKFITTPTKGLLILSPRNLRSPGYKSSKKCLISEMSQEPKAIPKDCVYPALVSCSTPVEAVLPQITSNMWPRGFGQLVRARNIRTVGDLSALTPTEIKSLPIRSPKLSNVKKALKTYHEQQRKGRTDELKGFDEMEKMTSEPEETELTPPPQEEKPPAEQVMDAELLDVGPPPPLEQRPVELLSEVEALGARLTPEELGRCSPGQLVLMHEQFGGMMRTIVVHLQARLAPTPGESIP</sequence>
<feature type="region of interest" description="Disordered" evidence="1">
    <location>
        <begin position="124"/>
        <end position="272"/>
    </location>
</feature>
<feature type="compositionally biased region" description="Basic and acidic residues" evidence="1">
    <location>
        <begin position="238"/>
        <end position="250"/>
    </location>
</feature>